<dbReference type="InterPro" id="IPR011761">
    <property type="entry name" value="ATP-grasp"/>
</dbReference>
<keyword evidence="7 15" id="KW-0547">Nucleotide-binding</keyword>
<dbReference type="GO" id="GO:0006189">
    <property type="term" value="P:'de novo' IMP biosynthetic process"/>
    <property type="evidence" value="ECO:0007669"/>
    <property type="project" value="UniProtKB-UniRule"/>
</dbReference>
<dbReference type="InterPro" id="IPR011054">
    <property type="entry name" value="Rudment_hybrid_motif"/>
</dbReference>
<comment type="cofactor">
    <cofactor evidence="2">
        <name>Mg(2+)</name>
        <dbReference type="ChEBI" id="CHEBI:18420"/>
    </cofactor>
</comment>
<dbReference type="InterPro" id="IPR016185">
    <property type="entry name" value="PreATP-grasp_dom_sf"/>
</dbReference>
<dbReference type="FunFam" id="3.90.600.10:FF:000001">
    <property type="entry name" value="Trifunctional purine biosynthetic protein adenosine-3"/>
    <property type="match status" value="1"/>
</dbReference>
<evidence type="ECO:0000256" key="15">
    <source>
        <dbReference type="PROSITE-ProRule" id="PRU00409"/>
    </source>
</evidence>
<protein>
    <recommendedName>
        <fullName evidence="4 14">Phosphoribosylamine--glycine ligase</fullName>
        <ecNumber evidence="4 14">6.3.4.13</ecNumber>
    </recommendedName>
    <alternativeName>
        <fullName evidence="14">GARS</fullName>
    </alternativeName>
    <alternativeName>
        <fullName evidence="12 14">Glycinamide ribonucleotide synthetase</fullName>
    </alternativeName>
    <alternativeName>
        <fullName evidence="13 14">Phosphoribosylglycinamide synthetase</fullName>
    </alternativeName>
</protein>
<evidence type="ECO:0000256" key="5">
    <source>
        <dbReference type="ARBA" id="ARBA00022598"/>
    </source>
</evidence>
<evidence type="ECO:0000256" key="12">
    <source>
        <dbReference type="ARBA" id="ARBA00042242"/>
    </source>
</evidence>
<comment type="pathway">
    <text evidence="3 14">Purine metabolism; IMP biosynthesis via de novo pathway; N(1)-(5-phospho-D-ribosyl)glycinamide from 5-phospho-alpha-D-ribose 1-diphosphate: step 2/2.</text>
</comment>
<dbReference type="GO" id="GO:0046872">
    <property type="term" value="F:metal ion binding"/>
    <property type="evidence" value="ECO:0007669"/>
    <property type="project" value="UniProtKB-KW"/>
</dbReference>
<dbReference type="Pfam" id="PF02844">
    <property type="entry name" value="GARS_N"/>
    <property type="match status" value="1"/>
</dbReference>
<gene>
    <name evidence="14 17" type="primary">purD</name>
    <name evidence="17" type="ORF">DSM101010T_08680</name>
</gene>
<evidence type="ECO:0000256" key="6">
    <source>
        <dbReference type="ARBA" id="ARBA00022723"/>
    </source>
</evidence>
<keyword evidence="9 15" id="KW-0067">ATP-binding</keyword>
<dbReference type="Gene3D" id="3.40.50.20">
    <property type="match status" value="1"/>
</dbReference>
<evidence type="ECO:0000313" key="18">
    <source>
        <dbReference type="Proteomes" id="UP000503840"/>
    </source>
</evidence>
<dbReference type="Pfam" id="PF01071">
    <property type="entry name" value="GARS_A"/>
    <property type="match status" value="1"/>
</dbReference>
<evidence type="ECO:0000256" key="3">
    <source>
        <dbReference type="ARBA" id="ARBA00005174"/>
    </source>
</evidence>
<comment type="similarity">
    <text evidence="11 14">Belongs to the GARS family.</text>
</comment>
<dbReference type="InterPro" id="IPR013815">
    <property type="entry name" value="ATP_grasp_subdomain_1"/>
</dbReference>
<dbReference type="EMBL" id="BLVO01000012">
    <property type="protein sequence ID" value="GFM32503.1"/>
    <property type="molecule type" value="Genomic_DNA"/>
</dbReference>
<accession>A0A7J0BFK6</accession>
<dbReference type="Gene3D" id="3.90.600.10">
    <property type="entry name" value="Phosphoribosylglycinamide synthetase, C-terminal domain"/>
    <property type="match status" value="1"/>
</dbReference>
<sequence length="422" mass="44796">MRILIVGNGGREHALAWKMRQSPKVDEIFIAPGNGGTALEGTNVPIAVDDIPALVAFAKEQKIDLVVPGPELPLVLGIKDALDLAGIPCFGPNAFAAQLEGSKAFAKNIMDEAGVPTAAFGVFDEFEDARDYVLEVGAPIVVKADGLAAGKGVVVAQTTDEAIGALEEIMIQQAFGASGKHVVIEECLIGEEASFICFCDGKTVKPLPSSQDHKAVFDGDTGPNTGGMGAYSPAPVLPAERYDEIIELVMKPVCNTLGKKDKPFVGILYAGLMMTAKGPYVLEFNVRFGDPECQPLLMRLDSDIVDVMMACVEGRLAETPLNIKQETTLGVVIAAEGYPNSYPRGMEINGIEEAEAIGDLKVFQAGTTLEDGVTRANGGRVLCVTALGATLADAQKRAYEGVAKLRMDKAYYRRDIGFKGLK</sequence>
<keyword evidence="18" id="KW-1185">Reference proteome</keyword>
<dbReference type="SUPFAM" id="SSF52440">
    <property type="entry name" value="PreATP-grasp domain"/>
    <property type="match status" value="1"/>
</dbReference>
<dbReference type="RefSeq" id="WP_174404206.1">
    <property type="nucleotide sequence ID" value="NZ_BLVO01000012.1"/>
</dbReference>
<keyword evidence="8 14" id="KW-0658">Purine biosynthesis</keyword>
<dbReference type="SUPFAM" id="SSF56059">
    <property type="entry name" value="Glutathione synthetase ATP-binding domain-like"/>
    <property type="match status" value="1"/>
</dbReference>
<dbReference type="SMART" id="SM01210">
    <property type="entry name" value="GARS_C"/>
    <property type="match status" value="1"/>
</dbReference>
<dbReference type="InterPro" id="IPR020561">
    <property type="entry name" value="PRibGlycinamid_synth_ATP-grasp"/>
</dbReference>
<dbReference type="GO" id="GO:0004637">
    <property type="term" value="F:phosphoribosylamine-glycine ligase activity"/>
    <property type="evidence" value="ECO:0007669"/>
    <property type="project" value="UniProtKB-UniRule"/>
</dbReference>
<dbReference type="Pfam" id="PF02843">
    <property type="entry name" value="GARS_C"/>
    <property type="match status" value="1"/>
</dbReference>
<dbReference type="Gene3D" id="3.30.470.20">
    <property type="entry name" value="ATP-grasp fold, B domain"/>
    <property type="match status" value="1"/>
</dbReference>
<keyword evidence="10" id="KW-0464">Manganese</keyword>
<dbReference type="PROSITE" id="PS50975">
    <property type="entry name" value="ATP_GRASP"/>
    <property type="match status" value="1"/>
</dbReference>
<dbReference type="PANTHER" id="PTHR43472:SF1">
    <property type="entry name" value="PHOSPHORIBOSYLAMINE--GLYCINE LIGASE, CHLOROPLASTIC"/>
    <property type="match status" value="1"/>
</dbReference>
<evidence type="ECO:0000256" key="7">
    <source>
        <dbReference type="ARBA" id="ARBA00022741"/>
    </source>
</evidence>
<evidence type="ECO:0000259" key="16">
    <source>
        <dbReference type="PROSITE" id="PS50975"/>
    </source>
</evidence>
<evidence type="ECO:0000256" key="10">
    <source>
        <dbReference type="ARBA" id="ARBA00023211"/>
    </source>
</evidence>
<dbReference type="NCBIfam" id="TIGR00877">
    <property type="entry name" value="purD"/>
    <property type="match status" value="1"/>
</dbReference>
<keyword evidence="5 14" id="KW-0436">Ligase</keyword>
<dbReference type="Proteomes" id="UP000503840">
    <property type="component" value="Unassembled WGS sequence"/>
</dbReference>
<dbReference type="EC" id="6.3.4.13" evidence="4 14"/>
<evidence type="ECO:0000256" key="11">
    <source>
        <dbReference type="ARBA" id="ARBA00038345"/>
    </source>
</evidence>
<dbReference type="AlphaFoldDB" id="A0A7J0BFK6"/>
<evidence type="ECO:0000256" key="2">
    <source>
        <dbReference type="ARBA" id="ARBA00001946"/>
    </source>
</evidence>
<dbReference type="InterPro" id="IPR020562">
    <property type="entry name" value="PRibGlycinamide_synth_N"/>
</dbReference>
<dbReference type="InterPro" id="IPR020559">
    <property type="entry name" value="PRibGlycinamide_synth_CS"/>
</dbReference>
<dbReference type="PROSITE" id="PS00184">
    <property type="entry name" value="GARS"/>
    <property type="match status" value="1"/>
</dbReference>
<dbReference type="InterPro" id="IPR020560">
    <property type="entry name" value="PRibGlycinamide_synth_C-dom"/>
</dbReference>
<feature type="domain" description="ATP-grasp" evidence="16">
    <location>
        <begin position="107"/>
        <end position="313"/>
    </location>
</feature>
<evidence type="ECO:0000256" key="14">
    <source>
        <dbReference type="HAMAP-Rule" id="MF_00138"/>
    </source>
</evidence>
<evidence type="ECO:0000256" key="9">
    <source>
        <dbReference type="ARBA" id="ARBA00022840"/>
    </source>
</evidence>
<evidence type="ECO:0000256" key="8">
    <source>
        <dbReference type="ARBA" id="ARBA00022755"/>
    </source>
</evidence>
<evidence type="ECO:0000256" key="1">
    <source>
        <dbReference type="ARBA" id="ARBA00001936"/>
    </source>
</evidence>
<dbReference type="UniPathway" id="UPA00074">
    <property type="reaction ID" value="UER00125"/>
</dbReference>
<comment type="catalytic activity">
    <reaction evidence="14">
        <text>5-phospho-beta-D-ribosylamine + glycine + ATP = N(1)-(5-phospho-beta-D-ribosyl)glycinamide + ADP + phosphate + H(+)</text>
        <dbReference type="Rhea" id="RHEA:17453"/>
        <dbReference type="ChEBI" id="CHEBI:15378"/>
        <dbReference type="ChEBI" id="CHEBI:30616"/>
        <dbReference type="ChEBI" id="CHEBI:43474"/>
        <dbReference type="ChEBI" id="CHEBI:57305"/>
        <dbReference type="ChEBI" id="CHEBI:58681"/>
        <dbReference type="ChEBI" id="CHEBI:143788"/>
        <dbReference type="ChEBI" id="CHEBI:456216"/>
        <dbReference type="EC" id="6.3.4.13"/>
    </reaction>
</comment>
<dbReference type="FunFam" id="3.30.470.20:FF:000018">
    <property type="entry name" value="Trifunctional purine biosynthetic protein adenosine-3"/>
    <property type="match status" value="1"/>
</dbReference>
<dbReference type="PANTHER" id="PTHR43472">
    <property type="entry name" value="PHOSPHORIBOSYLAMINE--GLYCINE LIGASE"/>
    <property type="match status" value="1"/>
</dbReference>
<name>A0A7J0BFK6_9BACT</name>
<dbReference type="FunFam" id="3.30.1490.20:FF:000006">
    <property type="entry name" value="phosphoribosylamine--glycine ligase, chloroplastic-like"/>
    <property type="match status" value="1"/>
</dbReference>
<evidence type="ECO:0000256" key="4">
    <source>
        <dbReference type="ARBA" id="ARBA00013255"/>
    </source>
</evidence>
<dbReference type="GO" id="GO:0005524">
    <property type="term" value="F:ATP binding"/>
    <property type="evidence" value="ECO:0007669"/>
    <property type="project" value="UniProtKB-UniRule"/>
</dbReference>
<organism evidence="17 18">
    <name type="scientific">Desulfovibrio subterraneus</name>
    <dbReference type="NCBI Taxonomy" id="2718620"/>
    <lineage>
        <taxon>Bacteria</taxon>
        <taxon>Pseudomonadati</taxon>
        <taxon>Thermodesulfobacteriota</taxon>
        <taxon>Desulfovibrionia</taxon>
        <taxon>Desulfovibrionales</taxon>
        <taxon>Desulfovibrionaceae</taxon>
        <taxon>Desulfovibrio</taxon>
    </lineage>
</organism>
<dbReference type="GO" id="GO:0009113">
    <property type="term" value="P:purine nucleobase biosynthetic process"/>
    <property type="evidence" value="ECO:0007669"/>
    <property type="project" value="InterPro"/>
</dbReference>
<dbReference type="InterPro" id="IPR000115">
    <property type="entry name" value="PRibGlycinamide_synth"/>
</dbReference>
<dbReference type="SUPFAM" id="SSF51246">
    <property type="entry name" value="Rudiment single hybrid motif"/>
    <property type="match status" value="1"/>
</dbReference>
<dbReference type="HAMAP" id="MF_00138">
    <property type="entry name" value="GARS"/>
    <property type="match status" value="1"/>
</dbReference>
<dbReference type="InterPro" id="IPR037123">
    <property type="entry name" value="PRibGlycinamide_synth_C_sf"/>
</dbReference>
<reference evidence="17 18" key="1">
    <citation type="submission" date="2020-05" db="EMBL/GenBank/DDBJ databases">
        <title>Draft genome sequence of Desulfovibrio sp. strain HN2T.</title>
        <authorList>
            <person name="Ueno A."/>
            <person name="Tamazawa S."/>
            <person name="Tamamura S."/>
            <person name="Murakami T."/>
            <person name="Kiyama T."/>
            <person name="Inomata H."/>
            <person name="Amano Y."/>
            <person name="Miyakawa K."/>
            <person name="Tamaki H."/>
            <person name="Naganuma T."/>
            <person name="Kaneko K."/>
        </authorList>
    </citation>
    <scope>NUCLEOTIDE SEQUENCE [LARGE SCALE GENOMIC DNA]</scope>
    <source>
        <strain evidence="17 18">HN2</strain>
    </source>
</reference>
<evidence type="ECO:0000256" key="13">
    <source>
        <dbReference type="ARBA" id="ARBA00042864"/>
    </source>
</evidence>
<dbReference type="SMART" id="SM01209">
    <property type="entry name" value="GARS_A"/>
    <property type="match status" value="1"/>
</dbReference>
<evidence type="ECO:0000313" key="17">
    <source>
        <dbReference type="EMBL" id="GFM32503.1"/>
    </source>
</evidence>
<comment type="cofactor">
    <cofactor evidence="1">
        <name>Mn(2+)</name>
        <dbReference type="ChEBI" id="CHEBI:29035"/>
    </cofactor>
</comment>
<proteinExistence type="inferred from homology"/>
<comment type="caution">
    <text evidence="17">The sequence shown here is derived from an EMBL/GenBank/DDBJ whole genome shotgun (WGS) entry which is preliminary data.</text>
</comment>
<keyword evidence="6" id="KW-0479">Metal-binding</keyword>
<dbReference type="Gene3D" id="3.30.1490.20">
    <property type="entry name" value="ATP-grasp fold, A domain"/>
    <property type="match status" value="1"/>
</dbReference>
<dbReference type="FunFam" id="3.40.50.20:FF:000006">
    <property type="entry name" value="Phosphoribosylamine--glycine ligase, chloroplastic"/>
    <property type="match status" value="1"/>
</dbReference>